<keyword evidence="2" id="KW-1185">Reference proteome</keyword>
<evidence type="ECO:0000313" key="1">
    <source>
        <dbReference type="EMBL" id="RFM28282.1"/>
    </source>
</evidence>
<dbReference type="AlphaFoldDB" id="A0A3E1NK28"/>
<dbReference type="EMBL" id="QTJU01000003">
    <property type="protein sequence ID" value="RFM28282.1"/>
    <property type="molecule type" value="Genomic_DNA"/>
</dbReference>
<proteinExistence type="predicted"/>
<reference evidence="1 2" key="1">
    <citation type="submission" date="2018-08" db="EMBL/GenBank/DDBJ databases">
        <title>Chitinophagaceae sp. K23C18032701, a novel bacterium isolated from forest soil.</title>
        <authorList>
            <person name="Wang C."/>
        </authorList>
    </citation>
    <scope>NUCLEOTIDE SEQUENCE [LARGE SCALE GENOMIC DNA]</scope>
    <source>
        <strain evidence="1 2">K23C18032701</strain>
    </source>
</reference>
<dbReference type="Proteomes" id="UP000261284">
    <property type="component" value="Unassembled WGS sequence"/>
</dbReference>
<protein>
    <submittedName>
        <fullName evidence="1">DUF2625 family protein</fullName>
    </submittedName>
</protein>
<dbReference type="Pfam" id="PF10946">
    <property type="entry name" value="DUF2625"/>
    <property type="match status" value="1"/>
</dbReference>
<dbReference type="InterPro" id="IPR021239">
    <property type="entry name" value="DUF2625"/>
</dbReference>
<sequence>MQYIHKKRVTYTLHCSYIQLTGSHMQPLAQLINITTPAWPEIHLHIQDAANDVNVLPCTPARGATALYHTQIDISTPLGAVVYHTGGILVDHGWLRILGAGHEEKLDRSLPDWNKGKTFAAYGDKPGYLLIADDVLGGFFALNYGALGAAKDKVYYLSPQTLQWEMMDVTYTEFLYFCFNGDLHGFYPGYTWEAHQAELADMPGNTVYSFFPPLFLDPAIPVGERSRKIMSVEEQYDIITHIALQKGKLN</sequence>
<organism evidence="1 2">
    <name type="scientific">Deminuibacter soli</name>
    <dbReference type="NCBI Taxonomy" id="2291815"/>
    <lineage>
        <taxon>Bacteria</taxon>
        <taxon>Pseudomonadati</taxon>
        <taxon>Bacteroidota</taxon>
        <taxon>Chitinophagia</taxon>
        <taxon>Chitinophagales</taxon>
        <taxon>Chitinophagaceae</taxon>
        <taxon>Deminuibacter</taxon>
    </lineage>
</organism>
<evidence type="ECO:0000313" key="2">
    <source>
        <dbReference type="Proteomes" id="UP000261284"/>
    </source>
</evidence>
<name>A0A3E1NK28_9BACT</name>
<comment type="caution">
    <text evidence="1">The sequence shown here is derived from an EMBL/GenBank/DDBJ whole genome shotgun (WGS) entry which is preliminary data.</text>
</comment>
<accession>A0A3E1NK28</accession>
<gene>
    <name evidence="1" type="ORF">DXN05_12275</name>
</gene>